<protein>
    <submittedName>
        <fullName evidence="2">LON peptidase substrate-binding domain-containing protein</fullName>
    </submittedName>
</protein>
<proteinExistence type="predicted"/>
<dbReference type="AlphaFoldDB" id="A0A974XUN3"/>
<sequence>MQTQEMALLTHDALLLPDGRLELRIIEPRYLRMVADVFKGRYPLAFGMLKPNGHPPCYPEATQCKIIDFNQLEDDSLSIVLEGEQRVRIISAAQERDGLWKVRAVPCQNWAHEPILGEFTIISAALEQFYQVNPDLLHLYHDMHLEDAAWVSQRWLEVLPMYNQDKFKLVSQPDCHKTMDFVLRLIKSHAG</sequence>
<feature type="domain" description="Lon N-terminal" evidence="1">
    <location>
        <begin position="8"/>
        <end position="187"/>
    </location>
</feature>
<dbReference type="EMBL" id="CP071504">
    <property type="protein sequence ID" value="QSX30609.1"/>
    <property type="molecule type" value="Genomic_DNA"/>
</dbReference>
<dbReference type="Gene3D" id="1.10.4060.10">
    <property type="entry name" value="BPP1347 like domain"/>
    <property type="match status" value="1"/>
</dbReference>
<dbReference type="Proteomes" id="UP000663281">
    <property type="component" value="Chromosome"/>
</dbReference>
<keyword evidence="3" id="KW-1185">Reference proteome</keyword>
<dbReference type="KEGG" id="scyp:JYB88_02800"/>
<name>A0A974XUN3_9GAMM</name>
<dbReference type="SUPFAM" id="SSF88697">
    <property type="entry name" value="PUA domain-like"/>
    <property type="match status" value="1"/>
</dbReference>
<evidence type="ECO:0000259" key="1">
    <source>
        <dbReference type="Pfam" id="PF02190"/>
    </source>
</evidence>
<dbReference type="RefSeq" id="WP_207321945.1">
    <property type="nucleotide sequence ID" value="NZ_CP071501.1"/>
</dbReference>
<reference evidence="2 3" key="1">
    <citation type="submission" date="2021-03" db="EMBL/GenBank/DDBJ databases">
        <title>Novel species identification of genus Shewanella.</title>
        <authorList>
            <person name="Liu G."/>
            <person name="Zhang Q."/>
        </authorList>
    </citation>
    <scope>NUCLEOTIDE SEQUENCE [LARGE SCALE GENOMIC DNA]</scope>
    <source>
        <strain evidence="2 3">FJAT-53726</strain>
    </source>
</reference>
<dbReference type="InterPro" id="IPR003111">
    <property type="entry name" value="Lon_prtase_N"/>
</dbReference>
<evidence type="ECO:0000313" key="2">
    <source>
        <dbReference type="EMBL" id="QSX30609.1"/>
    </source>
</evidence>
<dbReference type="InterPro" id="IPR046336">
    <property type="entry name" value="Lon_prtase_N_sf"/>
</dbReference>
<dbReference type="Pfam" id="PF02190">
    <property type="entry name" value="LON_substr_bdg"/>
    <property type="match status" value="1"/>
</dbReference>
<accession>A0A974XUN3</accession>
<organism evidence="2 3">
    <name type="scientific">Shewanella cyperi</name>
    <dbReference type="NCBI Taxonomy" id="2814292"/>
    <lineage>
        <taxon>Bacteria</taxon>
        <taxon>Pseudomonadati</taxon>
        <taxon>Pseudomonadota</taxon>
        <taxon>Gammaproteobacteria</taxon>
        <taxon>Alteromonadales</taxon>
        <taxon>Shewanellaceae</taxon>
        <taxon>Shewanella</taxon>
    </lineage>
</organism>
<dbReference type="InterPro" id="IPR015947">
    <property type="entry name" value="PUA-like_sf"/>
</dbReference>
<evidence type="ECO:0000313" key="3">
    <source>
        <dbReference type="Proteomes" id="UP000663281"/>
    </source>
</evidence>
<dbReference type="Gene3D" id="2.30.130.40">
    <property type="entry name" value="LON domain-like"/>
    <property type="match status" value="1"/>
</dbReference>
<gene>
    <name evidence="2" type="ORF">JYB88_02800</name>
</gene>